<dbReference type="Proteomes" id="UP000029713">
    <property type="component" value="Unassembled WGS sequence"/>
</dbReference>
<accession>A0A098Y1Q6</accession>
<keyword evidence="1" id="KW-0472">Membrane</keyword>
<feature type="chain" id="PRO_5001950557" description="Bacterial Ig-like domain-containing protein" evidence="2">
    <location>
        <begin position="33"/>
        <end position="285"/>
    </location>
</feature>
<dbReference type="OrthoDB" id="5180094at2"/>
<evidence type="ECO:0000256" key="2">
    <source>
        <dbReference type="SAM" id="SignalP"/>
    </source>
</evidence>
<evidence type="ECO:0008006" key="5">
    <source>
        <dbReference type="Google" id="ProtNLM"/>
    </source>
</evidence>
<protein>
    <recommendedName>
        <fullName evidence="5">Bacterial Ig-like domain-containing protein</fullName>
    </recommendedName>
</protein>
<keyword evidence="2" id="KW-0732">Signal</keyword>
<evidence type="ECO:0000313" key="4">
    <source>
        <dbReference type="Proteomes" id="UP000029713"/>
    </source>
</evidence>
<name>A0A098Y1Q6_9ACTN</name>
<sequence length="285" mass="28365">MSRLSRTRVAVVTGLTLGTASAGLLLAPAALAAPAAPSVAPSSTLAPGATFTISGAGCTQASDTDAEPMAVITPDSDEPGWGDAGPVNADGTWTLELDAPAEVGTYSYRLYCDQYTTDFQYPNVTITVTADGKPAPAPAPAAFVPGAKPNTPGIAATASSATSNVAAPGQKITKTLKGFKAFEKVTLVMHSTPVVLGTWDADANGVVTATFTLPAGTALGTHTLAYDGSDGSHFEETITLTADGKALAYTGASVALPLVAGTVLVGAGAGALVLSRRRTAGATQA</sequence>
<dbReference type="RefSeq" id="WP_036339852.1">
    <property type="nucleotide sequence ID" value="NZ_JPMX01000114.1"/>
</dbReference>
<reference evidence="3 4" key="1">
    <citation type="submission" date="2014-07" db="EMBL/GenBank/DDBJ databases">
        <title>Biosystematic studies on Modestobacter strains isolated from extreme hyper-arid desert soil and from historic building.</title>
        <authorList>
            <person name="Bukarasam K."/>
            <person name="Bull A."/>
            <person name="Girard G."/>
            <person name="van Wezel G."/>
            <person name="Goodfellow M."/>
        </authorList>
    </citation>
    <scope>NUCLEOTIDE SEQUENCE [LARGE SCALE GENOMIC DNA]</scope>
    <source>
        <strain evidence="3 4">KNN45-2b</strain>
    </source>
</reference>
<keyword evidence="1" id="KW-1133">Transmembrane helix</keyword>
<evidence type="ECO:0000313" key="3">
    <source>
        <dbReference type="EMBL" id="KGH44823.1"/>
    </source>
</evidence>
<dbReference type="AlphaFoldDB" id="A0A098Y1Q6"/>
<feature type="transmembrane region" description="Helical" evidence="1">
    <location>
        <begin position="254"/>
        <end position="274"/>
    </location>
</feature>
<dbReference type="InterPro" id="IPR006311">
    <property type="entry name" value="TAT_signal"/>
</dbReference>
<proteinExistence type="predicted"/>
<gene>
    <name evidence="3" type="ORF">IN07_21365</name>
</gene>
<dbReference type="STRING" id="1522368.IN07_21365"/>
<keyword evidence="4" id="KW-1185">Reference proteome</keyword>
<dbReference type="EMBL" id="JPMX01000114">
    <property type="protein sequence ID" value="KGH44823.1"/>
    <property type="molecule type" value="Genomic_DNA"/>
</dbReference>
<comment type="caution">
    <text evidence="3">The sequence shown here is derived from an EMBL/GenBank/DDBJ whole genome shotgun (WGS) entry which is preliminary data.</text>
</comment>
<dbReference type="PROSITE" id="PS51318">
    <property type="entry name" value="TAT"/>
    <property type="match status" value="1"/>
</dbReference>
<evidence type="ECO:0000256" key="1">
    <source>
        <dbReference type="SAM" id="Phobius"/>
    </source>
</evidence>
<organism evidence="3 4">
    <name type="scientific">Modestobacter caceresii</name>
    <dbReference type="NCBI Taxonomy" id="1522368"/>
    <lineage>
        <taxon>Bacteria</taxon>
        <taxon>Bacillati</taxon>
        <taxon>Actinomycetota</taxon>
        <taxon>Actinomycetes</taxon>
        <taxon>Geodermatophilales</taxon>
        <taxon>Geodermatophilaceae</taxon>
        <taxon>Modestobacter</taxon>
    </lineage>
</organism>
<feature type="signal peptide" evidence="2">
    <location>
        <begin position="1"/>
        <end position="32"/>
    </location>
</feature>
<keyword evidence="1" id="KW-0812">Transmembrane</keyword>